<proteinExistence type="predicted"/>
<dbReference type="Proteomes" id="UP000298663">
    <property type="component" value="Unassembled WGS sequence"/>
</dbReference>
<keyword evidence="3" id="KW-1185">Reference proteome</keyword>
<feature type="region of interest" description="Disordered" evidence="1">
    <location>
        <begin position="232"/>
        <end position="251"/>
    </location>
</feature>
<dbReference type="EMBL" id="AZBU02000003">
    <property type="protein sequence ID" value="TKR89888.1"/>
    <property type="molecule type" value="Genomic_DNA"/>
</dbReference>
<organism evidence="2 3">
    <name type="scientific">Steinernema carpocapsae</name>
    <name type="common">Entomopathogenic nematode</name>
    <dbReference type="NCBI Taxonomy" id="34508"/>
    <lineage>
        <taxon>Eukaryota</taxon>
        <taxon>Metazoa</taxon>
        <taxon>Ecdysozoa</taxon>
        <taxon>Nematoda</taxon>
        <taxon>Chromadorea</taxon>
        <taxon>Rhabditida</taxon>
        <taxon>Tylenchina</taxon>
        <taxon>Panagrolaimomorpha</taxon>
        <taxon>Strongyloidoidea</taxon>
        <taxon>Steinernematidae</taxon>
        <taxon>Steinernema</taxon>
    </lineage>
</organism>
<feature type="compositionally biased region" description="Polar residues" evidence="1">
    <location>
        <begin position="9"/>
        <end position="20"/>
    </location>
</feature>
<reference evidence="2 3" key="1">
    <citation type="journal article" date="2015" name="Genome Biol.">
        <title>Comparative genomics of Steinernema reveals deeply conserved gene regulatory networks.</title>
        <authorList>
            <person name="Dillman A.R."/>
            <person name="Macchietto M."/>
            <person name="Porter C.F."/>
            <person name="Rogers A."/>
            <person name="Williams B."/>
            <person name="Antoshechkin I."/>
            <person name="Lee M.M."/>
            <person name="Goodwin Z."/>
            <person name="Lu X."/>
            <person name="Lewis E.E."/>
            <person name="Goodrich-Blair H."/>
            <person name="Stock S.P."/>
            <person name="Adams B.J."/>
            <person name="Sternberg P.W."/>
            <person name="Mortazavi A."/>
        </authorList>
    </citation>
    <scope>NUCLEOTIDE SEQUENCE [LARGE SCALE GENOMIC DNA]</scope>
    <source>
        <strain evidence="2 3">ALL</strain>
    </source>
</reference>
<feature type="region of interest" description="Disordered" evidence="1">
    <location>
        <begin position="264"/>
        <end position="309"/>
    </location>
</feature>
<feature type="region of interest" description="Disordered" evidence="1">
    <location>
        <begin position="171"/>
        <end position="227"/>
    </location>
</feature>
<dbReference type="AlphaFoldDB" id="A0A4U5P1N1"/>
<dbReference type="OrthoDB" id="5822594at2759"/>
<feature type="compositionally biased region" description="Polar residues" evidence="1">
    <location>
        <begin position="232"/>
        <end position="245"/>
    </location>
</feature>
<feature type="compositionally biased region" description="Polar residues" evidence="1">
    <location>
        <begin position="211"/>
        <end position="223"/>
    </location>
</feature>
<reference evidence="2 3" key="2">
    <citation type="journal article" date="2019" name="G3 (Bethesda)">
        <title>Hybrid Assembly of the Genome of the Entomopathogenic Nematode Steinernema carpocapsae Identifies the X-Chromosome.</title>
        <authorList>
            <person name="Serra L."/>
            <person name="Macchietto M."/>
            <person name="Macias-Munoz A."/>
            <person name="McGill C.J."/>
            <person name="Rodriguez I.M."/>
            <person name="Rodriguez B."/>
            <person name="Murad R."/>
            <person name="Mortazavi A."/>
        </authorList>
    </citation>
    <scope>NUCLEOTIDE SEQUENCE [LARGE SCALE GENOMIC DNA]</scope>
    <source>
        <strain evidence="2 3">ALL</strain>
    </source>
</reference>
<gene>
    <name evidence="2" type="ORF">L596_013927</name>
</gene>
<evidence type="ECO:0000313" key="3">
    <source>
        <dbReference type="Proteomes" id="UP000298663"/>
    </source>
</evidence>
<name>A0A4U5P1N1_STECR</name>
<evidence type="ECO:0000313" key="2">
    <source>
        <dbReference type="EMBL" id="TKR89888.1"/>
    </source>
</evidence>
<feature type="region of interest" description="Disordered" evidence="1">
    <location>
        <begin position="1"/>
        <end position="22"/>
    </location>
</feature>
<feature type="compositionally biased region" description="Polar residues" evidence="1">
    <location>
        <begin position="283"/>
        <end position="293"/>
    </location>
</feature>
<sequence length="388" mass="41896">MMGTLVNKFEQQTIQDQSPSGELRKSARIIAAQQQQKQQEVETIALPLFGDSGTESEDDEIELLSSAATLVADSNEDRCSRGSGSIGRLRSSRALDDIVGPSPPALTSCPPLASEFDTNSWDSMGCESGIVMRFSEDRDSLSNHSLEGGNVFHSSDTIADFSSSYSSSISLTAGGKRGKPGAFKPVTGRHRNHGSTLSLPNAIGEKRRWDTTNNSGASATDFSQLAPIATRTRSGTLQGQNSPTEFQRPLLTAFRRQPVRIIINNPSGVGRRPIEPKVPQEPVNLSQSPPSHSLSKRGRRSSGGGRSLDFEKMREKMMDCVSMEPFGALSLNDDMRKAQKEWAISSQTSSPTHVAKNRCGHPVLGIRCSQSDCKFTAVPAGSSEIHCD</sequence>
<evidence type="ECO:0000256" key="1">
    <source>
        <dbReference type="SAM" id="MobiDB-lite"/>
    </source>
</evidence>
<protein>
    <submittedName>
        <fullName evidence="2">Uncharacterized protein</fullName>
    </submittedName>
</protein>
<accession>A0A4U5P1N1</accession>
<comment type="caution">
    <text evidence="2">The sequence shown here is derived from an EMBL/GenBank/DDBJ whole genome shotgun (WGS) entry which is preliminary data.</text>
</comment>